<organism evidence="1 2">
    <name type="scientific">Hygrophoropsis aurantiaca</name>
    <dbReference type="NCBI Taxonomy" id="72124"/>
    <lineage>
        <taxon>Eukaryota</taxon>
        <taxon>Fungi</taxon>
        <taxon>Dikarya</taxon>
        <taxon>Basidiomycota</taxon>
        <taxon>Agaricomycotina</taxon>
        <taxon>Agaricomycetes</taxon>
        <taxon>Agaricomycetidae</taxon>
        <taxon>Boletales</taxon>
        <taxon>Coniophorineae</taxon>
        <taxon>Hygrophoropsidaceae</taxon>
        <taxon>Hygrophoropsis</taxon>
    </lineage>
</organism>
<keyword evidence="2" id="KW-1185">Reference proteome</keyword>
<dbReference type="EMBL" id="MU269014">
    <property type="protein sequence ID" value="KAH7903377.1"/>
    <property type="molecule type" value="Genomic_DNA"/>
</dbReference>
<sequence length="131" mass="14363">MPLIIAPPPDHPPVNFRFPIPYVSIISNIALITPPLFLCFPPLLTQFSAILANTLFYFLPTSVLSKSLQLSLPPPKSSDFFHLVIPNSLRTLRTPTLPSSDFPLKPPDLVPGSLPSVLRNPRTGLVQGRST</sequence>
<accession>A0ACB7ZRR4</accession>
<name>A0ACB7ZRR4_9AGAM</name>
<evidence type="ECO:0000313" key="2">
    <source>
        <dbReference type="Proteomes" id="UP000790377"/>
    </source>
</evidence>
<proteinExistence type="predicted"/>
<evidence type="ECO:0000313" key="1">
    <source>
        <dbReference type="EMBL" id="KAH7903377.1"/>
    </source>
</evidence>
<reference evidence="1" key="1">
    <citation type="journal article" date="2021" name="New Phytol.">
        <title>Evolutionary innovations through gain and loss of genes in the ectomycorrhizal Boletales.</title>
        <authorList>
            <person name="Wu G."/>
            <person name="Miyauchi S."/>
            <person name="Morin E."/>
            <person name="Kuo A."/>
            <person name="Drula E."/>
            <person name="Varga T."/>
            <person name="Kohler A."/>
            <person name="Feng B."/>
            <person name="Cao Y."/>
            <person name="Lipzen A."/>
            <person name="Daum C."/>
            <person name="Hundley H."/>
            <person name="Pangilinan J."/>
            <person name="Johnson J."/>
            <person name="Barry K."/>
            <person name="LaButti K."/>
            <person name="Ng V."/>
            <person name="Ahrendt S."/>
            <person name="Min B."/>
            <person name="Choi I.G."/>
            <person name="Park H."/>
            <person name="Plett J.M."/>
            <person name="Magnuson J."/>
            <person name="Spatafora J.W."/>
            <person name="Nagy L.G."/>
            <person name="Henrissat B."/>
            <person name="Grigoriev I.V."/>
            <person name="Yang Z.L."/>
            <person name="Xu J."/>
            <person name="Martin F.M."/>
        </authorList>
    </citation>
    <scope>NUCLEOTIDE SEQUENCE</scope>
    <source>
        <strain evidence="1">ATCC 28755</strain>
    </source>
</reference>
<dbReference type="Proteomes" id="UP000790377">
    <property type="component" value="Unassembled WGS sequence"/>
</dbReference>
<gene>
    <name evidence="1" type="ORF">BJ138DRAFT_1120454</name>
</gene>
<comment type="caution">
    <text evidence="1">The sequence shown here is derived from an EMBL/GenBank/DDBJ whole genome shotgun (WGS) entry which is preliminary data.</text>
</comment>
<protein>
    <submittedName>
        <fullName evidence="1">Uncharacterized protein</fullName>
    </submittedName>
</protein>